<dbReference type="GO" id="GO:0016798">
    <property type="term" value="F:hydrolase activity, acting on glycosyl bonds"/>
    <property type="evidence" value="ECO:0007669"/>
    <property type="project" value="UniProtKB-KW"/>
</dbReference>
<protein>
    <recommendedName>
        <fullName evidence="14">G8 domain-containing protein</fullName>
    </recommendedName>
</protein>
<evidence type="ECO:0000313" key="16">
    <source>
        <dbReference type="Proteomes" id="UP000794436"/>
    </source>
</evidence>
<keyword evidence="9" id="KW-0325">Glycoprotein</keyword>
<feature type="compositionally biased region" description="Low complexity" evidence="11">
    <location>
        <begin position="1032"/>
        <end position="1041"/>
    </location>
</feature>
<evidence type="ECO:0000256" key="4">
    <source>
        <dbReference type="ARBA" id="ARBA00022475"/>
    </source>
</evidence>
<comment type="caution">
    <text evidence="15">The sequence shown here is derived from an EMBL/GenBank/DDBJ whole genome shotgun (WGS) entry which is preliminary data.</text>
</comment>
<dbReference type="PROSITE" id="PS51484">
    <property type="entry name" value="G8"/>
    <property type="match status" value="1"/>
</dbReference>
<dbReference type="Pfam" id="PF24606">
    <property type="entry name" value="CEMIP_beta-hel"/>
    <property type="match status" value="1"/>
</dbReference>
<dbReference type="InterPro" id="IPR006626">
    <property type="entry name" value="PbH1"/>
</dbReference>
<feature type="region of interest" description="Disordered" evidence="11">
    <location>
        <begin position="1004"/>
        <end position="1226"/>
    </location>
</feature>
<feature type="domain" description="G8" evidence="14">
    <location>
        <begin position="13"/>
        <end position="144"/>
    </location>
</feature>
<feature type="chain" id="PRO_5035481767" description="G8 domain-containing protein" evidence="13">
    <location>
        <begin position="23"/>
        <end position="1764"/>
    </location>
</feature>
<keyword evidence="4" id="KW-1003">Cell membrane</keyword>
<evidence type="ECO:0000256" key="8">
    <source>
        <dbReference type="ARBA" id="ARBA00023136"/>
    </source>
</evidence>
<keyword evidence="8 12" id="KW-0472">Membrane</keyword>
<dbReference type="Proteomes" id="UP000794436">
    <property type="component" value="Unassembled WGS sequence"/>
</dbReference>
<dbReference type="InterPro" id="IPR055401">
    <property type="entry name" value="CEMIP_beta-hel_dom"/>
</dbReference>
<feature type="compositionally biased region" description="Low complexity" evidence="11">
    <location>
        <begin position="1179"/>
        <end position="1203"/>
    </location>
</feature>
<evidence type="ECO:0000256" key="12">
    <source>
        <dbReference type="SAM" id="Phobius"/>
    </source>
</evidence>
<sequence length="1764" mass="189608">MRSLCVSLYLATACWYARTVLGDVVYWENREVAGDVVVPAGEKLVLRGNNVIGGQLVIAEGGEVAVDDASDMSLVVGNIDIAGTFRIGRPEAPYTKKAVVELACDSSFIPTNERRKGVVVRAQGTLALFGAKGAASTAWTFLNDTAEAGSTCLNIDIPDNWSVGDEIVISTTDFDPHQSEKRVIRAIQPGCVAVDEPLKYMHYGYVTEDVDERSEVGLLSRNIVFRGCQEQGELSIVGGHLMILEHFRQVQVQGVEFHNFGQGDQLGRYALHFHLAGRVPADTFLKYNAIHDSNFRAVTLHGTQGVTVEGNVAYNITGHAVMLEDGAESDNTVHDNLIVLVREKLTDVKLGSDAQVALSAFYITNANNSFVGNRVAGVEGTGFWIHTRLNVRGLSYATGKYNEIRPFKVPIREMRDNLVHSSEIGFKIESPNLDAADYPQQTYSPHVTYMPDEMPVLKDFVVHHCRQGGWFRSFRLTLDNWTVGDVTEGVQILTTGVTPDQPAETYIQNSRFVGGTSNRGNLVETRWQYVNYLENRSDSAIDRADGLRMGIMLYDGPTYISNCTFTRWYSQKCLNYINPAIGTRLFNTFVMSTENAVVNSTFEHTDYSFYISDRTADGGKSTSFRDTDGSISNLIRSTMLPDFQYFFTPICTRSKQYGLACPHRYANIDIVSLDTSQDPTHFGLMKIIRNNVPTLTDSPPSLSFDGQYIPSANGWLYHPIVSAGASYTIHFPHRTPNDLRMTLSNAVAYDNFTVAIVYPVETQLDSIVDKDGADLVAMAGRDDNNCTSCYFFDEAQGLLHLRLQQTSDRASLDSACPFGGCVSITIHATVPDSAGLPDLAATGVLPELLIDGENDHWLNPFSDPETSLAESADNIDWCDIGDPCLNGMDAGNRRMGILAYQEDPCIGVGCYSPTCRYCKLTFSSATMPFPICPYDPNYVPTDNTTQSCSQYASVGDDEAGVRVIEEPGCASGGLGCINTECRFCMVFETTKSSTFLNCSNFDTASPAPSSTDGQTEVPVVPTQSPELPPSEPTSSAAPEVPNLETEAPSTSGPMSTESPVPSSSEPTSTTTPEVPIPGSEAPSSATQSPSNEPTPSAMPEAPTSTPPVLTTDEPSTTPSGSVDQETPYPSSPAQGASGSSDQSIPEEPASTSPAQSTEPPVATEAPSLSPIDLPPSPEPSSTSLSPTTTDPSTSSSLPPSLEPDAATIPPSTVAPSSSSDGHEEGCLSLVPEGDYAAGISAINDKLCAIGGLGCFTHSCRFCKSVETSESRHLLPCSVDAIRQTYVVTETPVNKSDSCWQLASPGDLAVGLITVTDASCKNGGLGCLSASCRFCRTRETTESAPYMPCEGVAASQQVDTTDNSPVASTVPDPCRGLVSSGDLGIGITALSDTSCSSGGRGCVSDVCRYCKTRQTPQSAHLLNCTELLTTASRMLTSIDNEHGVSASSLKAEVIVPSVDMCSHNVSLDENVAGIFAFTDYSCARHTKEGGCFTDKCRYCRTPDAVDVLEDGDIDFDDLLLCPHYVISSSMGGNPIQDTAALECAMSVSFGDSERGVSAILDNSCSHGHSGRGCFAREPCRYCKYRETRWSAMFEPCRMVASSDFNSTTRCEEVIELLGFTNTSVFHEPRCGAASVAMKGCISFTSCRVCKLVNDTSNDHLPSCAWLDASSGSSSSKDDTSVITPQKAVTKSMARLTEKQGSRGGAIIFVGPLCIGCLVAIFATVQRYRGTRHLSTVITPHSIPRPDDGRRASIVRLSSDADFSII</sequence>
<gene>
    <name evidence="15" type="ORF">Poli38472_000765</name>
</gene>
<dbReference type="InterPro" id="IPR012334">
    <property type="entry name" value="Pectin_lyas_fold"/>
</dbReference>
<evidence type="ECO:0000256" key="9">
    <source>
        <dbReference type="ARBA" id="ARBA00023180"/>
    </source>
</evidence>
<evidence type="ECO:0000313" key="15">
    <source>
        <dbReference type="EMBL" id="TMW60723.1"/>
    </source>
</evidence>
<dbReference type="InterPro" id="IPR011050">
    <property type="entry name" value="Pectin_lyase_fold/virulence"/>
</dbReference>
<feature type="compositionally biased region" description="Polar residues" evidence="11">
    <location>
        <begin position="1149"/>
        <end position="1158"/>
    </location>
</feature>
<accession>A0A8K1CCY7</accession>
<dbReference type="InterPro" id="IPR019316">
    <property type="entry name" value="G8_domain"/>
</dbReference>
<keyword evidence="16" id="KW-1185">Reference proteome</keyword>
<evidence type="ECO:0000256" key="1">
    <source>
        <dbReference type="ARBA" id="ARBA00004167"/>
    </source>
</evidence>
<evidence type="ECO:0000256" key="10">
    <source>
        <dbReference type="ARBA" id="ARBA00023295"/>
    </source>
</evidence>
<evidence type="ECO:0000256" key="11">
    <source>
        <dbReference type="SAM" id="MobiDB-lite"/>
    </source>
</evidence>
<dbReference type="PANTHER" id="PTHR15535:SF17">
    <property type="entry name" value="TRANSMEMBRANE PROTEIN"/>
    <property type="match status" value="1"/>
</dbReference>
<feature type="signal peptide" evidence="13">
    <location>
        <begin position="1"/>
        <end position="22"/>
    </location>
</feature>
<evidence type="ECO:0000256" key="2">
    <source>
        <dbReference type="ARBA" id="ARBA00004236"/>
    </source>
</evidence>
<dbReference type="Gene3D" id="2.160.20.10">
    <property type="entry name" value="Single-stranded right-handed beta-helix, Pectin lyase-like"/>
    <property type="match status" value="1"/>
</dbReference>
<dbReference type="SMART" id="SM00710">
    <property type="entry name" value="PbH1"/>
    <property type="match status" value="3"/>
</dbReference>
<organism evidence="15 16">
    <name type="scientific">Pythium oligandrum</name>
    <name type="common">Mycoparasitic fungus</name>
    <dbReference type="NCBI Taxonomy" id="41045"/>
    <lineage>
        <taxon>Eukaryota</taxon>
        <taxon>Sar</taxon>
        <taxon>Stramenopiles</taxon>
        <taxon>Oomycota</taxon>
        <taxon>Peronosporomycetes</taxon>
        <taxon>Pythiales</taxon>
        <taxon>Pythiaceae</taxon>
        <taxon>Pythium</taxon>
    </lineage>
</organism>
<feature type="compositionally biased region" description="Polar residues" evidence="11">
    <location>
        <begin position="1081"/>
        <end position="1094"/>
    </location>
</feature>
<comment type="similarity">
    <text evidence="3">Belongs to the CEMIP family.</text>
</comment>
<comment type="subcellular location">
    <subcellularLocation>
        <location evidence="2">Cell membrane</location>
    </subcellularLocation>
    <subcellularLocation>
        <location evidence="1">Membrane</location>
        <topology evidence="1">Single-pass membrane protein</topology>
    </subcellularLocation>
</comment>
<name>A0A8K1CCY7_PYTOL</name>
<dbReference type="PRINTS" id="PR01217">
    <property type="entry name" value="PRICHEXTENSN"/>
</dbReference>
<evidence type="ECO:0000256" key="13">
    <source>
        <dbReference type="SAM" id="SignalP"/>
    </source>
</evidence>
<proteinExistence type="inferred from homology"/>
<evidence type="ECO:0000256" key="7">
    <source>
        <dbReference type="ARBA" id="ARBA00022989"/>
    </source>
</evidence>
<keyword evidence="5 12" id="KW-0812">Transmembrane</keyword>
<keyword evidence="6" id="KW-0378">Hydrolase</keyword>
<dbReference type="InterPro" id="IPR052252">
    <property type="entry name" value="CEMIP/CEMIP2"/>
</dbReference>
<dbReference type="InterPro" id="IPR055400">
    <property type="entry name" value="CEMIP_X"/>
</dbReference>
<evidence type="ECO:0000256" key="5">
    <source>
        <dbReference type="ARBA" id="ARBA00022692"/>
    </source>
</evidence>
<feature type="transmembrane region" description="Helical" evidence="12">
    <location>
        <begin position="1703"/>
        <end position="1723"/>
    </location>
</feature>
<keyword evidence="10" id="KW-0326">Glycosidase</keyword>
<dbReference type="Pfam" id="PF10162">
    <property type="entry name" value="G8"/>
    <property type="match status" value="1"/>
</dbReference>
<dbReference type="EMBL" id="SPLM01000108">
    <property type="protein sequence ID" value="TMW60723.1"/>
    <property type="molecule type" value="Genomic_DNA"/>
</dbReference>
<feature type="compositionally biased region" description="Low complexity" evidence="11">
    <location>
        <begin position="1131"/>
        <end position="1143"/>
    </location>
</feature>
<dbReference type="Pfam" id="PF24605">
    <property type="entry name" value="CEMIP_X"/>
    <property type="match status" value="1"/>
</dbReference>
<evidence type="ECO:0000256" key="6">
    <source>
        <dbReference type="ARBA" id="ARBA00022801"/>
    </source>
</evidence>
<dbReference type="SUPFAM" id="SSF51126">
    <property type="entry name" value="Pectin lyase-like"/>
    <property type="match status" value="1"/>
</dbReference>
<reference evidence="15" key="1">
    <citation type="submission" date="2019-03" db="EMBL/GenBank/DDBJ databases">
        <title>Long read genome sequence of the mycoparasitic Pythium oligandrum ATCC 38472 isolated from sugarbeet rhizosphere.</title>
        <authorList>
            <person name="Gaulin E."/>
        </authorList>
    </citation>
    <scope>NUCLEOTIDE SEQUENCE</scope>
    <source>
        <strain evidence="15">ATCC 38472_TT</strain>
    </source>
</reference>
<feature type="compositionally biased region" description="Low complexity" evidence="11">
    <location>
        <begin position="1055"/>
        <end position="1073"/>
    </location>
</feature>
<keyword evidence="13" id="KW-0732">Signal</keyword>
<feature type="compositionally biased region" description="Polar residues" evidence="11">
    <location>
        <begin position="1102"/>
        <end position="1128"/>
    </location>
</feature>
<evidence type="ECO:0000259" key="14">
    <source>
        <dbReference type="PROSITE" id="PS51484"/>
    </source>
</evidence>
<dbReference type="SMART" id="SM01225">
    <property type="entry name" value="G8"/>
    <property type="match status" value="1"/>
</dbReference>
<dbReference type="GO" id="GO:0005886">
    <property type="term" value="C:plasma membrane"/>
    <property type="evidence" value="ECO:0007669"/>
    <property type="project" value="UniProtKB-SubCell"/>
</dbReference>
<feature type="compositionally biased region" description="Polar residues" evidence="11">
    <location>
        <begin position="1209"/>
        <end position="1219"/>
    </location>
</feature>
<dbReference type="OrthoDB" id="190675at2759"/>
<evidence type="ECO:0000256" key="3">
    <source>
        <dbReference type="ARBA" id="ARBA00007586"/>
    </source>
</evidence>
<dbReference type="PANTHER" id="PTHR15535">
    <property type="entry name" value="TRANSMEMBRANE PROTEIN 2-RELATED"/>
    <property type="match status" value="1"/>
</dbReference>
<keyword evidence="7 12" id="KW-1133">Transmembrane helix</keyword>
<feature type="compositionally biased region" description="Polar residues" evidence="11">
    <location>
        <begin position="1004"/>
        <end position="1014"/>
    </location>
</feature>